<evidence type="ECO:0000313" key="3">
    <source>
        <dbReference type="Proteomes" id="UP000823922"/>
    </source>
</evidence>
<evidence type="ECO:0000259" key="1">
    <source>
        <dbReference type="Pfam" id="PF00381"/>
    </source>
</evidence>
<proteinExistence type="predicted"/>
<dbReference type="InterPro" id="IPR035895">
    <property type="entry name" value="HPr-like_sf"/>
</dbReference>
<protein>
    <submittedName>
        <fullName evidence="2">HPr family phosphocarrier protein</fullName>
    </submittedName>
</protein>
<dbReference type="Gene3D" id="3.30.1340.10">
    <property type="entry name" value="HPr-like"/>
    <property type="match status" value="1"/>
</dbReference>
<sequence>MEPVKSVKIYLNNADEVWKFVNIIRKFSGDYDLAAGSYTVDAKSILGVCALGTKKPLELKLVDPRGEESSLLTALGQYLIRE</sequence>
<organism evidence="2 3">
    <name type="scientific">Candidatus Eisenbergiella intestinigallinarum</name>
    <dbReference type="NCBI Taxonomy" id="2838549"/>
    <lineage>
        <taxon>Bacteria</taxon>
        <taxon>Bacillati</taxon>
        <taxon>Bacillota</taxon>
        <taxon>Clostridia</taxon>
        <taxon>Lachnospirales</taxon>
        <taxon>Lachnospiraceae</taxon>
        <taxon>Eisenbergiella</taxon>
    </lineage>
</organism>
<dbReference type="Proteomes" id="UP000823922">
    <property type="component" value="Unassembled WGS sequence"/>
</dbReference>
<dbReference type="EMBL" id="DWVS01000090">
    <property type="protein sequence ID" value="HJC87110.1"/>
    <property type="molecule type" value="Genomic_DNA"/>
</dbReference>
<reference evidence="2" key="1">
    <citation type="journal article" date="2021" name="PeerJ">
        <title>Extensive microbial diversity within the chicken gut microbiome revealed by metagenomics and culture.</title>
        <authorList>
            <person name="Gilroy R."/>
            <person name="Ravi A."/>
            <person name="Getino M."/>
            <person name="Pursley I."/>
            <person name="Horton D.L."/>
            <person name="Alikhan N.F."/>
            <person name="Baker D."/>
            <person name="Gharbi K."/>
            <person name="Hall N."/>
            <person name="Watson M."/>
            <person name="Adriaenssens E.M."/>
            <person name="Foster-Nyarko E."/>
            <person name="Jarju S."/>
            <person name="Secka A."/>
            <person name="Antonio M."/>
            <person name="Oren A."/>
            <person name="Chaudhuri R.R."/>
            <person name="La Ragione R."/>
            <person name="Hildebrand F."/>
            <person name="Pallen M.J."/>
        </authorList>
    </citation>
    <scope>NUCLEOTIDE SEQUENCE</scope>
    <source>
        <strain evidence="2">ChiBcec1-1630</strain>
    </source>
</reference>
<reference evidence="2" key="2">
    <citation type="submission" date="2021-04" db="EMBL/GenBank/DDBJ databases">
        <authorList>
            <person name="Gilroy R."/>
        </authorList>
    </citation>
    <scope>NUCLEOTIDE SEQUENCE</scope>
    <source>
        <strain evidence="2">ChiBcec1-1630</strain>
    </source>
</reference>
<feature type="domain" description="HPr" evidence="1">
    <location>
        <begin position="19"/>
        <end position="75"/>
    </location>
</feature>
<gene>
    <name evidence="2" type="ORF">H9926_03730</name>
</gene>
<evidence type="ECO:0000313" key="2">
    <source>
        <dbReference type="EMBL" id="HJC87110.1"/>
    </source>
</evidence>
<accession>A0A9D2QGC8</accession>
<comment type="caution">
    <text evidence="2">The sequence shown here is derived from an EMBL/GenBank/DDBJ whole genome shotgun (WGS) entry which is preliminary data.</text>
</comment>
<dbReference type="AlphaFoldDB" id="A0A9D2QGC8"/>
<dbReference type="SUPFAM" id="SSF55594">
    <property type="entry name" value="HPr-like"/>
    <property type="match status" value="1"/>
</dbReference>
<dbReference type="Pfam" id="PF00381">
    <property type="entry name" value="PTS-HPr"/>
    <property type="match status" value="1"/>
</dbReference>
<name>A0A9D2QGC8_9FIRM</name>
<dbReference type="InterPro" id="IPR000032">
    <property type="entry name" value="HPr-like"/>
</dbReference>